<name>A0A438FWU7_VITVI</name>
<organism evidence="2 3">
    <name type="scientific">Vitis vinifera</name>
    <name type="common">Grape</name>
    <dbReference type="NCBI Taxonomy" id="29760"/>
    <lineage>
        <taxon>Eukaryota</taxon>
        <taxon>Viridiplantae</taxon>
        <taxon>Streptophyta</taxon>
        <taxon>Embryophyta</taxon>
        <taxon>Tracheophyta</taxon>
        <taxon>Spermatophyta</taxon>
        <taxon>Magnoliopsida</taxon>
        <taxon>eudicotyledons</taxon>
        <taxon>Gunneridae</taxon>
        <taxon>Pentapetalae</taxon>
        <taxon>rosids</taxon>
        <taxon>Vitales</taxon>
        <taxon>Vitaceae</taxon>
        <taxon>Viteae</taxon>
        <taxon>Vitis</taxon>
    </lineage>
</organism>
<evidence type="ECO:0000313" key="3">
    <source>
        <dbReference type="Proteomes" id="UP000288805"/>
    </source>
</evidence>
<feature type="non-terminal residue" evidence="2">
    <location>
        <position position="1"/>
    </location>
</feature>
<comment type="caution">
    <text evidence="2">The sequence shown here is derived from an EMBL/GenBank/DDBJ whole genome shotgun (WGS) entry which is preliminary data.</text>
</comment>
<dbReference type="InterPro" id="IPR010608">
    <property type="entry name" value="DUF1195"/>
</dbReference>
<keyword evidence="1" id="KW-1133">Transmembrane helix</keyword>
<protein>
    <submittedName>
        <fullName evidence="2">Uncharacterized protein</fullName>
    </submittedName>
</protein>
<dbReference type="EMBL" id="QGNW01000720">
    <property type="protein sequence ID" value="RVW64437.1"/>
    <property type="molecule type" value="Genomic_DNA"/>
</dbReference>
<keyword evidence="1" id="KW-0472">Membrane</keyword>
<dbReference type="PANTHER" id="PTHR34358">
    <property type="entry name" value="OS03G0411600 PROTEIN"/>
    <property type="match status" value="1"/>
</dbReference>
<proteinExistence type="predicted"/>
<dbReference type="AlphaFoldDB" id="A0A438FWU7"/>
<reference evidence="2 3" key="1">
    <citation type="journal article" date="2018" name="PLoS Genet.">
        <title>Population sequencing reveals clonal diversity and ancestral inbreeding in the grapevine cultivar Chardonnay.</title>
        <authorList>
            <person name="Roach M.J."/>
            <person name="Johnson D.L."/>
            <person name="Bohlmann J."/>
            <person name="van Vuuren H.J."/>
            <person name="Jones S.J."/>
            <person name="Pretorius I.S."/>
            <person name="Schmidt S.A."/>
            <person name="Borneman A.R."/>
        </authorList>
    </citation>
    <scope>NUCLEOTIDE SEQUENCE [LARGE SCALE GENOMIC DNA]</scope>
    <source>
        <strain evidence="3">cv. Chardonnay</strain>
        <tissue evidence="2">Leaf</tissue>
    </source>
</reference>
<dbReference type="PANTHER" id="PTHR34358:SF2">
    <property type="entry name" value="OS03G0411600 PROTEIN"/>
    <property type="match status" value="1"/>
</dbReference>
<evidence type="ECO:0000313" key="2">
    <source>
        <dbReference type="EMBL" id="RVW64437.1"/>
    </source>
</evidence>
<accession>A0A438FWU7</accession>
<feature type="transmembrane region" description="Helical" evidence="1">
    <location>
        <begin position="118"/>
        <end position="136"/>
    </location>
</feature>
<feature type="transmembrane region" description="Helical" evidence="1">
    <location>
        <begin position="7"/>
        <end position="29"/>
    </location>
</feature>
<gene>
    <name evidence="2" type="ORF">CK203_061710</name>
</gene>
<sequence>VSTSSELAAISALTFWSMFTGTVTLRWSASNLNHISDDFDSHIHDDLDVLEMEEREGGEAHVGCVHQQPTGKIAEILAEAFEAAYEDLANDDPDVRVDFFSCKIRCKPYGREGEMLESVYSVIAIVFVLVACVKLCDAVTVVDVYRLIQYDLVGVHFGSRLANLTTMPPPA</sequence>
<evidence type="ECO:0000256" key="1">
    <source>
        <dbReference type="SAM" id="Phobius"/>
    </source>
</evidence>
<dbReference type="Pfam" id="PF06708">
    <property type="entry name" value="DUF1195"/>
    <property type="match status" value="1"/>
</dbReference>
<keyword evidence="1" id="KW-0812">Transmembrane</keyword>
<dbReference type="Proteomes" id="UP000288805">
    <property type="component" value="Unassembled WGS sequence"/>
</dbReference>